<name>A0A4R6QIH2_9BURK</name>
<dbReference type="AlphaFoldDB" id="A0A4R6QIH2"/>
<protein>
    <submittedName>
        <fullName evidence="1">Uncharacterized protein</fullName>
    </submittedName>
</protein>
<gene>
    <name evidence="1" type="ORF">DES47_10623</name>
</gene>
<comment type="caution">
    <text evidence="1">The sequence shown here is derived from an EMBL/GenBank/DDBJ whole genome shotgun (WGS) entry which is preliminary data.</text>
</comment>
<proteinExistence type="predicted"/>
<dbReference type="EMBL" id="SNXS01000006">
    <property type="protein sequence ID" value="TDP62728.1"/>
    <property type="molecule type" value="Genomic_DNA"/>
</dbReference>
<reference evidence="1 2" key="1">
    <citation type="submission" date="2019-03" db="EMBL/GenBank/DDBJ databases">
        <title>Genomic Encyclopedia of Type Strains, Phase IV (KMG-IV): sequencing the most valuable type-strain genomes for metagenomic binning, comparative biology and taxonomic classification.</title>
        <authorList>
            <person name="Goeker M."/>
        </authorList>
    </citation>
    <scope>NUCLEOTIDE SEQUENCE [LARGE SCALE GENOMIC DNA]</scope>
    <source>
        <strain evidence="1 2">DSM 16998</strain>
    </source>
</reference>
<dbReference type="OrthoDB" id="9154556at2"/>
<dbReference type="Proteomes" id="UP000295361">
    <property type="component" value="Unassembled WGS sequence"/>
</dbReference>
<organism evidence="1 2">
    <name type="scientific">Roseateles toxinivorans</name>
    <dbReference type="NCBI Taxonomy" id="270368"/>
    <lineage>
        <taxon>Bacteria</taxon>
        <taxon>Pseudomonadati</taxon>
        <taxon>Pseudomonadota</taxon>
        <taxon>Betaproteobacteria</taxon>
        <taxon>Burkholderiales</taxon>
        <taxon>Sphaerotilaceae</taxon>
        <taxon>Roseateles</taxon>
    </lineage>
</organism>
<accession>A0A4R6QIH2</accession>
<evidence type="ECO:0000313" key="1">
    <source>
        <dbReference type="EMBL" id="TDP62728.1"/>
    </source>
</evidence>
<dbReference type="RefSeq" id="WP_133702757.1">
    <property type="nucleotide sequence ID" value="NZ_SNXS01000006.1"/>
</dbReference>
<keyword evidence="2" id="KW-1185">Reference proteome</keyword>
<evidence type="ECO:0000313" key="2">
    <source>
        <dbReference type="Proteomes" id="UP000295361"/>
    </source>
</evidence>
<sequence>MSDNFFAPPAFKPDQALLQLKRALRDLRQLSERGSEFLLKGQTIVELSADETTLTAKLAKRPARSPEWDTRVCKSSADVRTLQDEIKKRLVRWTDETS</sequence>
<dbReference type="InParanoid" id="A0A4R6QIH2"/>